<evidence type="ECO:0000256" key="1">
    <source>
        <dbReference type="SAM" id="MobiDB-lite"/>
    </source>
</evidence>
<organism evidence="2 3">
    <name type="scientific">Dictyostelium purpureum</name>
    <name type="common">Slime mold</name>
    <dbReference type="NCBI Taxonomy" id="5786"/>
    <lineage>
        <taxon>Eukaryota</taxon>
        <taxon>Amoebozoa</taxon>
        <taxon>Evosea</taxon>
        <taxon>Eumycetozoa</taxon>
        <taxon>Dictyostelia</taxon>
        <taxon>Dictyosteliales</taxon>
        <taxon>Dictyosteliaceae</taxon>
        <taxon>Dictyostelium</taxon>
    </lineage>
</organism>
<dbReference type="EMBL" id="GL871189">
    <property type="protein sequence ID" value="EGC32507.1"/>
    <property type="molecule type" value="Genomic_DNA"/>
</dbReference>
<evidence type="ECO:0000313" key="3">
    <source>
        <dbReference type="Proteomes" id="UP000001064"/>
    </source>
</evidence>
<dbReference type="VEuPathDB" id="AmoebaDB:DICPUDRAFT_155509"/>
<reference evidence="3" key="1">
    <citation type="journal article" date="2011" name="Genome Biol.">
        <title>Comparative genomics of the social amoebae Dictyostelium discoideum and Dictyostelium purpureum.</title>
        <authorList>
            <consortium name="US DOE Joint Genome Institute (JGI-PGF)"/>
            <person name="Sucgang R."/>
            <person name="Kuo A."/>
            <person name="Tian X."/>
            <person name="Salerno W."/>
            <person name="Parikh A."/>
            <person name="Feasley C.L."/>
            <person name="Dalin E."/>
            <person name="Tu H."/>
            <person name="Huang E."/>
            <person name="Barry K."/>
            <person name="Lindquist E."/>
            <person name="Shapiro H."/>
            <person name="Bruce D."/>
            <person name="Schmutz J."/>
            <person name="Salamov A."/>
            <person name="Fey P."/>
            <person name="Gaudet P."/>
            <person name="Anjard C."/>
            <person name="Babu M.M."/>
            <person name="Basu S."/>
            <person name="Bushmanova Y."/>
            <person name="van der Wel H."/>
            <person name="Katoh-Kurasawa M."/>
            <person name="Dinh C."/>
            <person name="Coutinho P.M."/>
            <person name="Saito T."/>
            <person name="Elias M."/>
            <person name="Schaap P."/>
            <person name="Kay R.R."/>
            <person name="Henrissat B."/>
            <person name="Eichinger L."/>
            <person name="Rivero F."/>
            <person name="Putnam N.H."/>
            <person name="West C.M."/>
            <person name="Loomis W.F."/>
            <person name="Chisholm R.L."/>
            <person name="Shaulsky G."/>
            <person name="Strassmann J.E."/>
            <person name="Queller D.C."/>
            <person name="Kuspa A."/>
            <person name="Grigoriev I.V."/>
        </authorList>
    </citation>
    <scope>NUCLEOTIDE SEQUENCE [LARGE SCALE GENOMIC DNA]</scope>
    <source>
        <strain evidence="3">QSDP1</strain>
    </source>
</reference>
<sequence>MNKWYASQESKTSKPLLNNSSENPQPNNSLENRQDNFNFQQSYDYETSQPQTPLAGDRLDTSLLQSQNDLFLNTQQSQNSTTTTTTTSDNYWECFDTTVMNDFIQSPKSNAVLNFNKNDEKVLQQRYDPAEGANTHQDKIYLFQPSKISKTSNNNSS</sequence>
<gene>
    <name evidence="2" type="ORF">DICPUDRAFT_155509</name>
</gene>
<keyword evidence="3" id="KW-1185">Reference proteome</keyword>
<proteinExistence type="predicted"/>
<dbReference type="InParanoid" id="F0ZU72"/>
<dbReference type="AlphaFoldDB" id="F0ZU72"/>
<name>F0ZU72_DICPU</name>
<feature type="region of interest" description="Disordered" evidence="1">
    <location>
        <begin position="1"/>
        <end position="33"/>
    </location>
</feature>
<dbReference type="RefSeq" id="XP_003290957.1">
    <property type="nucleotide sequence ID" value="XM_003290909.1"/>
</dbReference>
<protein>
    <submittedName>
        <fullName evidence="2">Uncharacterized protein</fullName>
    </submittedName>
</protein>
<accession>F0ZU72</accession>
<dbReference type="KEGG" id="dpp:DICPUDRAFT_155509"/>
<feature type="compositionally biased region" description="Polar residues" evidence="1">
    <location>
        <begin position="1"/>
        <end position="10"/>
    </location>
</feature>
<dbReference type="GeneID" id="10508822"/>
<dbReference type="Proteomes" id="UP000001064">
    <property type="component" value="Unassembled WGS sequence"/>
</dbReference>
<evidence type="ECO:0000313" key="2">
    <source>
        <dbReference type="EMBL" id="EGC32507.1"/>
    </source>
</evidence>
<feature type="compositionally biased region" description="Low complexity" evidence="1">
    <location>
        <begin position="15"/>
        <end position="31"/>
    </location>
</feature>